<comment type="function">
    <text evidence="9">Facilitates transcription termination by a mechanism that involves Rho binding to the nascent RNA, activation of Rho's RNA-dependent ATPase activity, and release of the mRNA from the DNA template.</text>
</comment>
<dbReference type="SUPFAM" id="SSF52540">
    <property type="entry name" value="P-loop containing nucleoside triphosphate hydrolases"/>
    <property type="match status" value="1"/>
</dbReference>
<feature type="compositionally biased region" description="Low complexity" evidence="12">
    <location>
        <begin position="29"/>
        <end position="39"/>
    </location>
</feature>
<dbReference type="EMBL" id="CP010407">
    <property type="protein sequence ID" value="AJF67284.1"/>
    <property type="molecule type" value="Genomic_DNA"/>
</dbReference>
<dbReference type="InterPro" id="IPR036269">
    <property type="entry name" value="Rho_N_sf"/>
</dbReference>
<dbReference type="Pfam" id="PF00006">
    <property type="entry name" value="ATP-synt_ab"/>
    <property type="match status" value="1"/>
</dbReference>
<accession>A0A0B5IG19</accession>
<dbReference type="PANTHER" id="PTHR46425">
    <property type="entry name" value="TRANSCRIPTION TERMINATION FACTOR RHO"/>
    <property type="match status" value="1"/>
</dbReference>
<feature type="region of interest" description="Disordered" evidence="12">
    <location>
        <begin position="1"/>
        <end position="46"/>
    </location>
</feature>
<feature type="binding site" evidence="9">
    <location>
        <position position="473"/>
    </location>
    <ligand>
        <name>ATP</name>
        <dbReference type="ChEBI" id="CHEBI:30616"/>
    </ligand>
</feature>
<gene>
    <name evidence="9" type="primary">rho</name>
    <name evidence="14" type="ORF">SVTN_25820</name>
</gene>
<dbReference type="GO" id="GO:0004386">
    <property type="term" value="F:helicase activity"/>
    <property type="evidence" value="ECO:0007669"/>
    <property type="project" value="UniProtKB-UniRule"/>
</dbReference>
<dbReference type="PROSITE" id="PS51856">
    <property type="entry name" value="RHO_RNA_BD"/>
    <property type="match status" value="1"/>
</dbReference>
<dbReference type="InterPro" id="IPR011129">
    <property type="entry name" value="CSD"/>
</dbReference>
<dbReference type="InterPro" id="IPR012340">
    <property type="entry name" value="NA-bd_OB-fold"/>
</dbReference>
<dbReference type="SMART" id="SM00357">
    <property type="entry name" value="CSP"/>
    <property type="match status" value="1"/>
</dbReference>
<dbReference type="CDD" id="cd01128">
    <property type="entry name" value="rho_factor_C"/>
    <property type="match status" value="1"/>
</dbReference>
<feature type="region of interest" description="Disordered" evidence="12">
    <location>
        <begin position="83"/>
        <end position="302"/>
    </location>
</feature>
<dbReference type="SMART" id="SM00959">
    <property type="entry name" value="Rho_N"/>
    <property type="match status" value="1"/>
</dbReference>
<evidence type="ECO:0000256" key="7">
    <source>
        <dbReference type="ARBA" id="ARBA00023015"/>
    </source>
</evidence>
<keyword evidence="7 9" id="KW-0805">Transcription regulation</keyword>
<keyword evidence="5 9" id="KW-0067">ATP-binding</keyword>
<feature type="domain" description="Rho RNA-BD" evidence="13">
    <location>
        <begin position="312"/>
        <end position="387"/>
    </location>
</feature>
<evidence type="ECO:0000256" key="9">
    <source>
        <dbReference type="HAMAP-Rule" id="MF_01884"/>
    </source>
</evidence>
<dbReference type="NCBIfam" id="TIGR00767">
    <property type="entry name" value="rho"/>
    <property type="match status" value="1"/>
</dbReference>
<evidence type="ECO:0000259" key="13">
    <source>
        <dbReference type="PROSITE" id="PS51856"/>
    </source>
</evidence>
<proteinExistence type="inferred from homology"/>
<dbReference type="SMART" id="SM00382">
    <property type="entry name" value="AAA"/>
    <property type="match status" value="1"/>
</dbReference>
<comment type="caution">
    <text evidence="9">Lacks conserved residue(s) required for the propagation of feature annotation.</text>
</comment>
<dbReference type="GO" id="GO:0008186">
    <property type="term" value="F:ATP-dependent activity, acting on RNA"/>
    <property type="evidence" value="ECO:0007669"/>
    <property type="project" value="UniProtKB-UniRule"/>
</dbReference>
<dbReference type="GO" id="GO:0016787">
    <property type="term" value="F:hydrolase activity"/>
    <property type="evidence" value="ECO:0007669"/>
    <property type="project" value="UniProtKB-KW"/>
</dbReference>
<keyword evidence="4 9" id="KW-0347">Helicase</keyword>
<feature type="compositionally biased region" description="Basic residues" evidence="12">
    <location>
        <begin position="281"/>
        <end position="294"/>
    </location>
</feature>
<keyword evidence="1 9" id="KW-0806">Transcription termination</keyword>
<dbReference type="SUPFAM" id="SSF50249">
    <property type="entry name" value="Nucleic acid-binding proteins"/>
    <property type="match status" value="1"/>
</dbReference>
<dbReference type="HAMAP" id="MF_01884">
    <property type="entry name" value="Rho"/>
    <property type="match status" value="1"/>
</dbReference>
<dbReference type="InterPro" id="IPR011113">
    <property type="entry name" value="Rho_RNA-bd"/>
</dbReference>
<feature type="binding site" evidence="9">
    <location>
        <begin position="442"/>
        <end position="447"/>
    </location>
    <ligand>
        <name>ATP</name>
        <dbReference type="ChEBI" id="CHEBI:30616"/>
    </ligand>
</feature>
<dbReference type="InterPro" id="IPR004665">
    <property type="entry name" value="Term_rho"/>
</dbReference>
<evidence type="ECO:0000256" key="6">
    <source>
        <dbReference type="ARBA" id="ARBA00022884"/>
    </source>
</evidence>
<keyword evidence="6 9" id="KW-0694">RNA-binding</keyword>
<evidence type="ECO:0000256" key="10">
    <source>
        <dbReference type="NCBIfam" id="TIGR00767"/>
    </source>
</evidence>
<dbReference type="FunFam" id="3.40.50.300:FF:000072">
    <property type="entry name" value="Transcription termination factor Rho"/>
    <property type="match status" value="1"/>
</dbReference>
<evidence type="ECO:0000256" key="8">
    <source>
        <dbReference type="ARBA" id="ARBA00023163"/>
    </source>
</evidence>
<dbReference type="STRING" id="362257.SVTN_25820"/>
<name>A0A0B5IG19_9ACTN</name>
<keyword evidence="15" id="KW-1185">Reference proteome</keyword>
<dbReference type="GO" id="GO:0005524">
    <property type="term" value="F:ATP binding"/>
    <property type="evidence" value="ECO:0007669"/>
    <property type="project" value="UniProtKB-UniRule"/>
</dbReference>
<evidence type="ECO:0000313" key="14">
    <source>
        <dbReference type="EMBL" id="AJF67284.1"/>
    </source>
</evidence>
<dbReference type="InterPro" id="IPR027417">
    <property type="entry name" value="P-loop_NTPase"/>
</dbReference>
<keyword evidence="2 9" id="KW-0547">Nucleotide-binding</keyword>
<dbReference type="Pfam" id="PF07498">
    <property type="entry name" value="Rho_N"/>
    <property type="match status" value="1"/>
</dbReference>
<protein>
    <recommendedName>
        <fullName evidence="9 10">Transcription termination factor Rho</fullName>
        <ecNumber evidence="9 10">3.6.4.-</ecNumber>
    </recommendedName>
    <alternativeName>
        <fullName evidence="9">ATP-dependent helicase Rho</fullName>
    </alternativeName>
</protein>
<evidence type="ECO:0000256" key="5">
    <source>
        <dbReference type="ARBA" id="ARBA00022840"/>
    </source>
</evidence>
<dbReference type="PANTHER" id="PTHR46425:SF1">
    <property type="entry name" value="TRANSCRIPTION TERMINATION FACTOR RHO"/>
    <property type="match status" value="1"/>
</dbReference>
<evidence type="ECO:0000256" key="12">
    <source>
        <dbReference type="SAM" id="MobiDB-lite"/>
    </source>
</evidence>
<sequence>MADVRSREGPFVSDTTDLMGVTADSSVDTAAPAAGATGTARRRRSGTGLEGMVLAELQQVASGLGIRGTARMRKSQLIEVIKEAQAGGSAAPAKTADAADTKPKRRATSKARTGETAEAAAPKAEKAEKAVAQQQIDIPGQPAADDAPAGERRRRRATAPAGSPEVEAKAEAAQVVKTEARTETREVKAEPQADAKAEAAVDGAEGRGRRDRGERGERGERGDRRDRRDRQRDRKGDEQQQGGGQGGQRQRQGGQGQGGQGQQGGQQAGPQDEDDFEGGRRGRRGRYRDRRGRRGRDDFQAGEPQVADDDVLIPVAGILDILDNYAFIRTSGYLPGPNDVYVSLAQVRKNGLRKGDHVTGAVRQPKEGERREKFNALVRLDSANGMAADSGRGRPEFNKLTPLYPQDRLRLETDPGVLTTRIIDLVSPIGKGQRGLIVAPPKTGKTMIMQAIANAITHNNPECHLMVVLVDERPEEVTDMQRSVKGEVISSTFDRPAEDHTTVAELAIERAKRLVELGHDVVVLLDSITRLGRAYNLAAPASGRILSGGVDSTALYPPKRFFGAARNIEDGGSLTILATALVDTGSRMDEVIFEEFKGTGNMELKLDRKLADKRIFPAVDVDASGTRKEEILLGSDELSITWKLRRVLHALDQQQAIELLLDKMKQTKSNGEFLLQIQKTTPGAGNND</sequence>
<dbReference type="EC" id="3.6.4.-" evidence="9 10"/>
<feature type="compositionally biased region" description="Basic and acidic residues" evidence="12">
    <location>
        <begin position="178"/>
        <end position="238"/>
    </location>
</feature>
<dbReference type="HOGENOM" id="CLU_016377_3_0_11"/>
<dbReference type="Gene3D" id="2.40.50.140">
    <property type="entry name" value="Nucleic acid-binding proteins"/>
    <property type="match status" value="1"/>
</dbReference>
<keyword evidence="8 9" id="KW-0804">Transcription</keyword>
<dbReference type="Proteomes" id="UP000031774">
    <property type="component" value="Chromosome"/>
</dbReference>
<dbReference type="Pfam" id="PF07497">
    <property type="entry name" value="Rho_RNA_bind"/>
    <property type="match status" value="1"/>
</dbReference>
<evidence type="ECO:0000256" key="3">
    <source>
        <dbReference type="ARBA" id="ARBA00022801"/>
    </source>
</evidence>
<reference evidence="14 15" key="1">
    <citation type="submission" date="2014-12" db="EMBL/GenBank/DDBJ databases">
        <title>Complete genome sequence of Streptomyces vietnamensis strain GIMV4.0001, a genetic manipulable producer of the benzoisochromanequinone antibiotic granaticin.</title>
        <authorList>
            <person name="Deng M.R."/>
            <person name="Guo J."/>
            <person name="Ma L.Y."/>
            <person name="Feng G.D."/>
            <person name="Mo C.Y."/>
            <person name="Zhu H.H."/>
        </authorList>
    </citation>
    <scope>NUCLEOTIDE SEQUENCE [LARGE SCALE GENOMIC DNA]</scope>
    <source>
        <strain evidence="15">GIMV4.0001</strain>
    </source>
</reference>
<keyword evidence="3 9" id="KW-0378">Hydrolase</keyword>
<evidence type="ECO:0000313" key="15">
    <source>
        <dbReference type="Proteomes" id="UP000031774"/>
    </source>
</evidence>
<dbReference type="KEGG" id="svt:SVTN_25820"/>
<comment type="subunit">
    <text evidence="9">Homohexamer. The homohexamer assembles into an open ring structure.</text>
</comment>
<evidence type="ECO:0000256" key="11">
    <source>
        <dbReference type="PROSITE-ProRule" id="PRU01203"/>
    </source>
</evidence>
<dbReference type="AlphaFoldDB" id="A0A0B5IG19"/>
<dbReference type="Gene3D" id="3.40.50.300">
    <property type="entry name" value="P-loop containing nucleotide triphosphate hydrolases"/>
    <property type="match status" value="1"/>
</dbReference>
<dbReference type="NCBIfam" id="NF006886">
    <property type="entry name" value="PRK09376.1"/>
    <property type="match status" value="1"/>
</dbReference>
<evidence type="ECO:0000256" key="4">
    <source>
        <dbReference type="ARBA" id="ARBA00022806"/>
    </source>
</evidence>
<dbReference type="SUPFAM" id="SSF68912">
    <property type="entry name" value="Rho N-terminal domain-like"/>
    <property type="match status" value="1"/>
</dbReference>
<dbReference type="CDD" id="cd04459">
    <property type="entry name" value="Rho_CSD"/>
    <property type="match status" value="1"/>
</dbReference>
<evidence type="ECO:0000256" key="1">
    <source>
        <dbReference type="ARBA" id="ARBA00022472"/>
    </source>
</evidence>
<evidence type="ECO:0000256" key="2">
    <source>
        <dbReference type="ARBA" id="ARBA00022741"/>
    </source>
</evidence>
<feature type="compositionally biased region" description="Gly residues" evidence="12">
    <location>
        <begin position="241"/>
        <end position="267"/>
    </location>
</feature>
<dbReference type="InterPro" id="IPR003593">
    <property type="entry name" value="AAA+_ATPase"/>
</dbReference>
<dbReference type="GO" id="GO:0003723">
    <property type="term" value="F:RNA binding"/>
    <property type="evidence" value="ECO:0007669"/>
    <property type="project" value="UniProtKB-UniRule"/>
</dbReference>
<organism evidence="14 15">
    <name type="scientific">Streptomyces vietnamensis</name>
    <dbReference type="NCBI Taxonomy" id="362257"/>
    <lineage>
        <taxon>Bacteria</taxon>
        <taxon>Bacillati</taxon>
        <taxon>Actinomycetota</taxon>
        <taxon>Actinomycetes</taxon>
        <taxon>Kitasatosporales</taxon>
        <taxon>Streptomycetaceae</taxon>
        <taxon>Streptomyces</taxon>
    </lineage>
</organism>
<dbReference type="InterPro" id="IPR000194">
    <property type="entry name" value="ATPase_F1/V1/A1_a/bsu_nucl-bd"/>
</dbReference>
<dbReference type="GO" id="GO:0006353">
    <property type="term" value="P:DNA-templated transcription termination"/>
    <property type="evidence" value="ECO:0007669"/>
    <property type="project" value="UniProtKB-UniRule"/>
</dbReference>
<dbReference type="InterPro" id="IPR041703">
    <property type="entry name" value="Rho_factor_ATP-bd"/>
</dbReference>
<dbReference type="InterPro" id="IPR011112">
    <property type="entry name" value="Rho-like_N"/>
</dbReference>
<feature type="binding site" evidence="9">
    <location>
        <begin position="430"/>
        <end position="435"/>
    </location>
    <ligand>
        <name>ATP</name>
        <dbReference type="ChEBI" id="CHEBI:30616"/>
    </ligand>
</feature>
<comment type="similarity">
    <text evidence="9 11">Belongs to the Rho family.</text>
</comment>